<evidence type="ECO:0000313" key="4">
    <source>
        <dbReference type="Ensembl" id="ENSHHUP00000020589.1"/>
    </source>
</evidence>
<dbReference type="GO" id="GO:0005783">
    <property type="term" value="C:endoplasmic reticulum"/>
    <property type="evidence" value="ECO:0007669"/>
    <property type="project" value="TreeGrafter"/>
</dbReference>
<dbReference type="GO" id="GO:0016020">
    <property type="term" value="C:membrane"/>
    <property type="evidence" value="ECO:0007669"/>
    <property type="project" value="TreeGrafter"/>
</dbReference>
<accession>A0A4W5L5L8</accession>
<keyword evidence="3" id="KW-0067">ATP-binding</keyword>
<dbReference type="GeneTree" id="ENSGT00960000189179"/>
<dbReference type="InterPro" id="IPR042099">
    <property type="entry name" value="ANL_N_sf"/>
</dbReference>
<sequence length="207" mass="22481">MVVDAPTYVAQGPTVFSGYYKEPEKTAEALDGDGWLRTGDIGVWTTDGRLKLVDRKTNIFKLAQGEYVAAEKIENVLQSSSLVNQAFVYGDSFRSSLVAIIVPDEIALSALAASLQLGGSLADWCRHPEVHSSIRKDVSDGYSKQEGLLGFEMVRAVQLEPMPFSVENGLLTPTFKLKRHDAKALYAKVIDPLYASSGDVTHVASLG</sequence>
<proteinExistence type="predicted"/>
<evidence type="ECO:0000256" key="3">
    <source>
        <dbReference type="ARBA" id="ARBA00022840"/>
    </source>
</evidence>
<dbReference type="Proteomes" id="UP000314982">
    <property type="component" value="Unassembled WGS sequence"/>
</dbReference>
<dbReference type="Ensembl" id="ENSHHUT00000021357.1">
    <property type="protein sequence ID" value="ENSHHUP00000020589.1"/>
    <property type="gene ID" value="ENSHHUG00000012889.1"/>
</dbReference>
<evidence type="ECO:0008006" key="6">
    <source>
        <dbReference type="Google" id="ProtNLM"/>
    </source>
</evidence>
<evidence type="ECO:0000313" key="5">
    <source>
        <dbReference type="Proteomes" id="UP000314982"/>
    </source>
</evidence>
<name>A0A4W5L5L8_9TELE</name>
<keyword evidence="5" id="KW-1185">Reference proteome</keyword>
<reference evidence="4" key="3">
    <citation type="submission" date="2025-09" db="UniProtKB">
        <authorList>
            <consortium name="Ensembl"/>
        </authorList>
    </citation>
    <scope>IDENTIFICATION</scope>
</reference>
<protein>
    <recommendedName>
        <fullName evidence="6">AMP-dependent synthetase/ligase domain-containing protein</fullName>
    </recommendedName>
</protein>
<dbReference type="STRING" id="62062.ENSHHUP00000020589"/>
<dbReference type="GO" id="GO:0004467">
    <property type="term" value="F:long-chain fatty acid-CoA ligase activity"/>
    <property type="evidence" value="ECO:0007669"/>
    <property type="project" value="TreeGrafter"/>
</dbReference>
<dbReference type="SUPFAM" id="SSF56801">
    <property type="entry name" value="Acetyl-CoA synthetase-like"/>
    <property type="match status" value="1"/>
</dbReference>
<keyword evidence="2" id="KW-0547">Nucleotide-binding</keyword>
<reference evidence="5" key="1">
    <citation type="submission" date="2018-06" db="EMBL/GenBank/DDBJ databases">
        <title>Genome assembly of Danube salmon.</title>
        <authorList>
            <person name="Macqueen D.J."/>
            <person name="Gundappa M.K."/>
        </authorList>
    </citation>
    <scope>NUCLEOTIDE SEQUENCE [LARGE SCALE GENOMIC DNA]</scope>
</reference>
<dbReference type="PANTHER" id="PTHR43272">
    <property type="entry name" value="LONG-CHAIN-FATTY-ACID--COA LIGASE"/>
    <property type="match status" value="1"/>
</dbReference>
<dbReference type="GO" id="GO:0005524">
    <property type="term" value="F:ATP binding"/>
    <property type="evidence" value="ECO:0007669"/>
    <property type="project" value="UniProtKB-KW"/>
</dbReference>
<keyword evidence="1" id="KW-0436">Ligase</keyword>
<evidence type="ECO:0000256" key="1">
    <source>
        <dbReference type="ARBA" id="ARBA00022598"/>
    </source>
</evidence>
<evidence type="ECO:0000256" key="2">
    <source>
        <dbReference type="ARBA" id="ARBA00022741"/>
    </source>
</evidence>
<dbReference type="AlphaFoldDB" id="A0A4W5L5L8"/>
<organism evidence="4 5">
    <name type="scientific">Hucho hucho</name>
    <name type="common">huchen</name>
    <dbReference type="NCBI Taxonomy" id="62062"/>
    <lineage>
        <taxon>Eukaryota</taxon>
        <taxon>Metazoa</taxon>
        <taxon>Chordata</taxon>
        <taxon>Craniata</taxon>
        <taxon>Vertebrata</taxon>
        <taxon>Euteleostomi</taxon>
        <taxon>Actinopterygii</taxon>
        <taxon>Neopterygii</taxon>
        <taxon>Teleostei</taxon>
        <taxon>Protacanthopterygii</taxon>
        <taxon>Salmoniformes</taxon>
        <taxon>Salmonidae</taxon>
        <taxon>Salmoninae</taxon>
        <taxon>Hucho</taxon>
    </lineage>
</organism>
<dbReference type="Gene3D" id="3.40.50.12780">
    <property type="entry name" value="N-terminal domain of ligase-like"/>
    <property type="match status" value="1"/>
</dbReference>
<reference evidence="4" key="2">
    <citation type="submission" date="2025-08" db="UniProtKB">
        <authorList>
            <consortium name="Ensembl"/>
        </authorList>
    </citation>
    <scope>IDENTIFICATION</scope>
</reference>
<dbReference type="PANTHER" id="PTHR43272:SF33">
    <property type="entry name" value="AMP-BINDING DOMAIN-CONTAINING PROTEIN-RELATED"/>
    <property type="match status" value="1"/>
</dbReference>